<dbReference type="Pfam" id="PF00364">
    <property type="entry name" value="Biotin_lipoyl"/>
    <property type="match status" value="2"/>
</dbReference>
<organism evidence="10 11">
    <name type="scientific">Nocardioides humi</name>
    <dbReference type="NCBI Taxonomy" id="449461"/>
    <lineage>
        <taxon>Bacteria</taxon>
        <taxon>Bacillati</taxon>
        <taxon>Actinomycetota</taxon>
        <taxon>Actinomycetes</taxon>
        <taxon>Propionibacteriales</taxon>
        <taxon>Nocardioidaceae</taxon>
        <taxon>Nocardioides</taxon>
    </lineage>
</organism>
<evidence type="ECO:0000256" key="1">
    <source>
        <dbReference type="ARBA" id="ARBA00001938"/>
    </source>
</evidence>
<dbReference type="InterPro" id="IPR014276">
    <property type="entry name" value="2-oxoglutarate_DH_E2"/>
</dbReference>
<dbReference type="PROSITE" id="PS51826">
    <property type="entry name" value="PSBD"/>
    <property type="match status" value="1"/>
</dbReference>
<comment type="caution">
    <text evidence="10">The sequence shown here is derived from an EMBL/GenBank/DDBJ whole genome shotgun (WGS) entry which is preliminary data.</text>
</comment>
<dbReference type="Proteomes" id="UP001500842">
    <property type="component" value="Unassembled WGS sequence"/>
</dbReference>
<dbReference type="PANTHER" id="PTHR43178:SF5">
    <property type="entry name" value="LIPOAMIDE ACYLTRANSFERASE COMPONENT OF BRANCHED-CHAIN ALPHA-KETO ACID DEHYDROGENASE COMPLEX, MITOCHONDRIAL"/>
    <property type="match status" value="1"/>
</dbReference>
<keyword evidence="4 6" id="KW-0450">Lipoyl</keyword>
<sequence>MRTFERPRNRSNKPMIPVCPNRGWPVAGCVADGARMRPMATEVTLPALGESVTEGTVTRWLKQVGDQIAIDEPLLEVSTDKVDTEIPSPVAGTLVEIRANEDDTVEVGAVLAVVGEAGEAPAESPAPAAETPAEPAEAAAPAAPAEPEQPAQPAAEAPPTPAAPETPSAPEAPAPAASGGAEGTAVTLPALGESVTEGTVTRWLKQVGDAVAVDEPLLEVSTDKVDTEIPSPVAGTLLEIKAAEDETVEVGAELAIIGSGTPDAAPAPAPAPEAAPAPAESAAAAPEAAPEPAAAPAPAPEAPAAAPAPTPAPAAPAAPAPAPPAPAGPAAPAAEATDGSGYVTPLVRKLAAQHGVDLAQVTGSGVGGRIRKQDVLDAAAPKAAPAAAAPAAAPAAAAAPVAPSPLRGQTVKVSRLRKIIAERMVESLHVSAQLTQVVEVDVTNIARLRESVKAEFQAREGVKLTYLPFFTKAAIDTLKQHPALNANLDLEKGEITYYDRENVAFAVDTEKGLLTPVVKDAGDLSISGLAKKIADVAERTRTNKIGPDELSGGTFTITNLGSFGALWDTPIINQPQVAILGPGAVVKRPVVIDDEDLGETIAVRHMVYFALTYDHRVVDGADAGRFLRDLKKRLEAGQFEV</sequence>
<dbReference type="InterPro" id="IPR036625">
    <property type="entry name" value="E3-bd_dom_sf"/>
</dbReference>
<evidence type="ECO:0000256" key="7">
    <source>
        <dbReference type="SAM" id="MobiDB-lite"/>
    </source>
</evidence>
<evidence type="ECO:0000256" key="6">
    <source>
        <dbReference type="RuleBase" id="RU003423"/>
    </source>
</evidence>
<dbReference type="Gene3D" id="3.30.559.10">
    <property type="entry name" value="Chloramphenicol acetyltransferase-like domain"/>
    <property type="match status" value="1"/>
</dbReference>
<feature type="compositionally biased region" description="Low complexity" evidence="7">
    <location>
        <begin position="276"/>
        <end position="292"/>
    </location>
</feature>
<dbReference type="EMBL" id="BAAAOR010000030">
    <property type="protein sequence ID" value="GAA1532922.1"/>
    <property type="molecule type" value="Genomic_DNA"/>
</dbReference>
<dbReference type="EC" id="2.3.1.-" evidence="6"/>
<accession>A0ABN2B5K5</accession>
<feature type="compositionally biased region" description="Pro residues" evidence="7">
    <location>
        <begin position="293"/>
        <end position="329"/>
    </location>
</feature>
<keyword evidence="11" id="KW-1185">Reference proteome</keyword>
<gene>
    <name evidence="10" type="ORF">GCM10009788_39930</name>
</gene>
<dbReference type="InterPro" id="IPR003016">
    <property type="entry name" value="2-oxoA_DH_lipoyl-BS"/>
</dbReference>
<name>A0ABN2B5K5_9ACTN</name>
<dbReference type="InterPro" id="IPR011053">
    <property type="entry name" value="Single_hybrid_motif"/>
</dbReference>
<evidence type="ECO:0000259" key="9">
    <source>
        <dbReference type="PROSITE" id="PS51826"/>
    </source>
</evidence>
<dbReference type="InterPro" id="IPR000089">
    <property type="entry name" value="Biotin_lipoyl"/>
</dbReference>
<keyword evidence="5 6" id="KW-0012">Acyltransferase</keyword>
<keyword evidence="3 6" id="KW-0808">Transferase</keyword>
<dbReference type="InterPro" id="IPR004167">
    <property type="entry name" value="PSBD"/>
</dbReference>
<evidence type="ECO:0000256" key="5">
    <source>
        <dbReference type="ARBA" id="ARBA00023315"/>
    </source>
</evidence>
<feature type="compositionally biased region" description="Low complexity" evidence="7">
    <location>
        <begin position="118"/>
        <end position="155"/>
    </location>
</feature>
<evidence type="ECO:0000256" key="2">
    <source>
        <dbReference type="ARBA" id="ARBA00007317"/>
    </source>
</evidence>
<evidence type="ECO:0000259" key="8">
    <source>
        <dbReference type="PROSITE" id="PS50968"/>
    </source>
</evidence>
<dbReference type="Pfam" id="PF00198">
    <property type="entry name" value="2-oxoacid_dh"/>
    <property type="match status" value="1"/>
</dbReference>
<protein>
    <recommendedName>
        <fullName evidence="6">Dihydrolipoamide acetyltransferase component of pyruvate dehydrogenase complex</fullName>
        <ecNumber evidence="6">2.3.1.-</ecNumber>
    </recommendedName>
</protein>
<feature type="domain" description="Lipoyl-binding" evidence="8">
    <location>
        <begin position="40"/>
        <end position="115"/>
    </location>
</feature>
<comment type="similarity">
    <text evidence="2 6">Belongs to the 2-oxoacid dehydrogenase family.</text>
</comment>
<dbReference type="Gene3D" id="2.40.50.100">
    <property type="match status" value="2"/>
</dbReference>
<dbReference type="InterPro" id="IPR001078">
    <property type="entry name" value="2-oxoacid_DH_actylTfrase"/>
</dbReference>
<dbReference type="PANTHER" id="PTHR43178">
    <property type="entry name" value="DIHYDROLIPOAMIDE ACETYLTRANSFERASE COMPONENT OF PYRUVATE DEHYDROGENASE COMPLEX"/>
    <property type="match status" value="1"/>
</dbReference>
<feature type="region of interest" description="Disordered" evidence="7">
    <location>
        <begin position="118"/>
        <end position="182"/>
    </location>
</feature>
<evidence type="ECO:0000313" key="11">
    <source>
        <dbReference type="Proteomes" id="UP001500842"/>
    </source>
</evidence>
<dbReference type="CDD" id="cd06849">
    <property type="entry name" value="lipoyl_domain"/>
    <property type="match status" value="2"/>
</dbReference>
<dbReference type="NCBIfam" id="TIGR02927">
    <property type="entry name" value="SucB_Actino"/>
    <property type="match status" value="1"/>
</dbReference>
<dbReference type="InterPro" id="IPR023213">
    <property type="entry name" value="CAT-like_dom_sf"/>
</dbReference>
<evidence type="ECO:0000256" key="4">
    <source>
        <dbReference type="ARBA" id="ARBA00022823"/>
    </source>
</evidence>
<feature type="compositionally biased region" description="Pro residues" evidence="7">
    <location>
        <begin position="265"/>
        <end position="275"/>
    </location>
</feature>
<feature type="domain" description="Peripheral subunit-binding (PSBD)" evidence="9">
    <location>
        <begin position="342"/>
        <end position="379"/>
    </location>
</feature>
<reference evidence="10 11" key="1">
    <citation type="journal article" date="2019" name="Int. J. Syst. Evol. Microbiol.">
        <title>The Global Catalogue of Microorganisms (GCM) 10K type strain sequencing project: providing services to taxonomists for standard genome sequencing and annotation.</title>
        <authorList>
            <consortium name="The Broad Institute Genomics Platform"/>
            <consortium name="The Broad Institute Genome Sequencing Center for Infectious Disease"/>
            <person name="Wu L."/>
            <person name="Ma J."/>
        </authorList>
    </citation>
    <scope>NUCLEOTIDE SEQUENCE [LARGE SCALE GENOMIC DNA]</scope>
    <source>
        <strain evidence="10 11">JCM 14942</strain>
    </source>
</reference>
<dbReference type="InterPro" id="IPR050743">
    <property type="entry name" value="2-oxoacid_DH_E2_comp"/>
</dbReference>
<feature type="region of interest" description="Disordered" evidence="7">
    <location>
        <begin position="259"/>
        <end position="338"/>
    </location>
</feature>
<evidence type="ECO:0000256" key="3">
    <source>
        <dbReference type="ARBA" id="ARBA00022679"/>
    </source>
</evidence>
<dbReference type="Gene3D" id="4.10.320.10">
    <property type="entry name" value="E3-binding domain"/>
    <property type="match status" value="1"/>
</dbReference>
<feature type="compositionally biased region" description="Low complexity" evidence="7">
    <location>
        <begin position="165"/>
        <end position="182"/>
    </location>
</feature>
<dbReference type="Pfam" id="PF02817">
    <property type="entry name" value="E3_binding"/>
    <property type="match status" value="1"/>
</dbReference>
<evidence type="ECO:0000313" key="10">
    <source>
        <dbReference type="EMBL" id="GAA1532922.1"/>
    </source>
</evidence>
<dbReference type="PROSITE" id="PS00189">
    <property type="entry name" value="LIPOYL"/>
    <property type="match status" value="2"/>
</dbReference>
<comment type="cofactor">
    <cofactor evidence="1 6">
        <name>(R)-lipoate</name>
        <dbReference type="ChEBI" id="CHEBI:83088"/>
    </cofactor>
</comment>
<dbReference type="SUPFAM" id="SSF47005">
    <property type="entry name" value="Peripheral subunit-binding domain of 2-oxo acid dehydrogenase complex"/>
    <property type="match status" value="1"/>
</dbReference>
<dbReference type="SUPFAM" id="SSF52777">
    <property type="entry name" value="CoA-dependent acyltransferases"/>
    <property type="match status" value="1"/>
</dbReference>
<proteinExistence type="inferred from homology"/>
<dbReference type="SUPFAM" id="SSF51230">
    <property type="entry name" value="Single hybrid motif"/>
    <property type="match status" value="2"/>
</dbReference>
<feature type="domain" description="Lipoyl-binding" evidence="8">
    <location>
        <begin position="183"/>
        <end position="258"/>
    </location>
</feature>
<dbReference type="PROSITE" id="PS50968">
    <property type="entry name" value="BIOTINYL_LIPOYL"/>
    <property type="match status" value="2"/>
</dbReference>